<dbReference type="GO" id="GO:0140664">
    <property type="term" value="F:ATP-dependent DNA damage sensor activity"/>
    <property type="evidence" value="ECO:0007669"/>
    <property type="project" value="InterPro"/>
</dbReference>
<evidence type="ECO:0000313" key="10">
    <source>
        <dbReference type="Proteomes" id="UP001301958"/>
    </source>
</evidence>
<dbReference type="InterPro" id="IPR052093">
    <property type="entry name" value="HR_Repair_Mediator"/>
</dbReference>
<feature type="compositionally biased region" description="Acidic residues" evidence="7">
    <location>
        <begin position="340"/>
        <end position="360"/>
    </location>
</feature>
<evidence type="ECO:0000256" key="6">
    <source>
        <dbReference type="ARBA" id="ARBA00023242"/>
    </source>
</evidence>
<evidence type="ECO:0000256" key="4">
    <source>
        <dbReference type="ARBA" id="ARBA00022840"/>
    </source>
</evidence>
<protein>
    <submittedName>
        <fullName evidence="9">P-loop containing nucleoside triphosphate hydrolase protein</fullName>
    </submittedName>
</protein>
<dbReference type="GO" id="GO:0005657">
    <property type="term" value="C:replication fork"/>
    <property type="evidence" value="ECO:0007669"/>
    <property type="project" value="TreeGrafter"/>
</dbReference>
<keyword evidence="9" id="KW-0378">Hydrolase</keyword>
<keyword evidence="10" id="KW-1185">Reference proteome</keyword>
<feature type="domain" description="RecA family profile 1" evidence="8">
    <location>
        <begin position="59"/>
        <end position="237"/>
    </location>
</feature>
<reference evidence="9" key="2">
    <citation type="submission" date="2023-05" db="EMBL/GenBank/DDBJ databases">
        <authorList>
            <consortium name="Lawrence Berkeley National Laboratory"/>
            <person name="Steindorff A."/>
            <person name="Hensen N."/>
            <person name="Bonometti L."/>
            <person name="Westerberg I."/>
            <person name="Brannstrom I.O."/>
            <person name="Guillou S."/>
            <person name="Cros-Aarteil S."/>
            <person name="Calhoun S."/>
            <person name="Haridas S."/>
            <person name="Kuo A."/>
            <person name="Mondo S."/>
            <person name="Pangilinan J."/>
            <person name="Riley R."/>
            <person name="Labutti K."/>
            <person name="Andreopoulos B."/>
            <person name="Lipzen A."/>
            <person name="Chen C."/>
            <person name="Yanf M."/>
            <person name="Daum C."/>
            <person name="Ng V."/>
            <person name="Clum A."/>
            <person name="Ohm R."/>
            <person name="Martin F."/>
            <person name="Silar P."/>
            <person name="Natvig D."/>
            <person name="Lalanne C."/>
            <person name="Gautier V."/>
            <person name="Ament-Velasquez S.L."/>
            <person name="Kruys A."/>
            <person name="Hutchinson M.I."/>
            <person name="Powell A.J."/>
            <person name="Barry K."/>
            <person name="Miller A.N."/>
            <person name="Grigoriev I.V."/>
            <person name="Debuchy R."/>
            <person name="Gladieux P."/>
            <person name="Thoren M.H."/>
            <person name="Johannesson H."/>
        </authorList>
    </citation>
    <scope>NUCLEOTIDE SEQUENCE</scope>
    <source>
        <strain evidence="9">CBS 990.96</strain>
    </source>
</reference>
<dbReference type="GO" id="GO:0005524">
    <property type="term" value="F:ATP binding"/>
    <property type="evidence" value="ECO:0007669"/>
    <property type="project" value="UniProtKB-KW"/>
</dbReference>
<dbReference type="EMBL" id="MU865342">
    <property type="protein sequence ID" value="KAK4226784.1"/>
    <property type="molecule type" value="Genomic_DNA"/>
</dbReference>
<dbReference type="PROSITE" id="PS50162">
    <property type="entry name" value="RECA_2"/>
    <property type="match status" value="1"/>
</dbReference>
<evidence type="ECO:0000256" key="7">
    <source>
        <dbReference type="SAM" id="MobiDB-lite"/>
    </source>
</evidence>
<dbReference type="Proteomes" id="UP001301958">
    <property type="component" value="Unassembled WGS sequence"/>
</dbReference>
<evidence type="ECO:0000256" key="2">
    <source>
        <dbReference type="ARBA" id="ARBA00022741"/>
    </source>
</evidence>
<dbReference type="InterPro" id="IPR020588">
    <property type="entry name" value="RecA_ATP-bd"/>
</dbReference>
<keyword evidence="2" id="KW-0547">Nucleotide-binding</keyword>
<dbReference type="GO" id="GO:0033065">
    <property type="term" value="C:Rad51C-XRCC3 complex"/>
    <property type="evidence" value="ECO:0007669"/>
    <property type="project" value="TreeGrafter"/>
</dbReference>
<dbReference type="AlphaFoldDB" id="A0AAN7BNV3"/>
<dbReference type="GO" id="GO:0033063">
    <property type="term" value="C:Rad51B-Rad51C-Rad51D-XRCC2 complex"/>
    <property type="evidence" value="ECO:0007669"/>
    <property type="project" value="TreeGrafter"/>
</dbReference>
<keyword evidence="4" id="KW-0067">ATP-binding</keyword>
<organism evidence="9 10">
    <name type="scientific">Podospora fimiseda</name>
    <dbReference type="NCBI Taxonomy" id="252190"/>
    <lineage>
        <taxon>Eukaryota</taxon>
        <taxon>Fungi</taxon>
        <taxon>Dikarya</taxon>
        <taxon>Ascomycota</taxon>
        <taxon>Pezizomycotina</taxon>
        <taxon>Sordariomycetes</taxon>
        <taxon>Sordariomycetidae</taxon>
        <taxon>Sordariales</taxon>
        <taxon>Podosporaceae</taxon>
        <taxon>Podospora</taxon>
    </lineage>
</organism>
<comment type="subcellular location">
    <subcellularLocation>
        <location evidence="1">Nucleus</location>
    </subcellularLocation>
</comment>
<evidence type="ECO:0000256" key="5">
    <source>
        <dbReference type="ARBA" id="ARBA00023204"/>
    </source>
</evidence>
<dbReference type="CDD" id="cd01393">
    <property type="entry name" value="RecA-like"/>
    <property type="match status" value="1"/>
</dbReference>
<sequence length="413" mass="45053">MDSPPPKTTTSKPSADEIDERYHALHGRDISSFDLLESTHRLPTVSAADALEEGEGDDSSKYISTGLKGLDGVLSGGVEKGTVVEVWGPPGVGKTGFGMQLTASCLKTGEGVVWVDGFHRMSMERLKWILEESSDTEEKFRHFTCPSLAHLIALLCRPTGECIPEGTGLVVVDSLSALVNHAFPRIPQDGGGGGKEVKGKKAPPMAVRRVQVLQYIVSSFQKLAATRNLTIVNLTQCATKIQAERGATLVPAINATAWEQGMTTRLVLFRDWAVGDNHESRSTHFVGVQKMNGKAVEEGIEYVFAFRIKSTGLVPVEYDNTQQSRNVSLTPAQKRKLGDTDFEIADSEEDDEDYGWDESPDAIPPMPSQWQGSEDILLVRQPESDEEEVVEQPDEEADAGAEDNQDPGDKDKL</sequence>
<comment type="caution">
    <text evidence="9">The sequence shown here is derived from an EMBL/GenBank/DDBJ whole genome shotgun (WGS) entry which is preliminary data.</text>
</comment>
<dbReference type="GO" id="GO:0007131">
    <property type="term" value="P:reciprocal meiotic recombination"/>
    <property type="evidence" value="ECO:0007669"/>
    <property type="project" value="TreeGrafter"/>
</dbReference>
<dbReference type="SUPFAM" id="SSF52540">
    <property type="entry name" value="P-loop containing nucleoside triphosphate hydrolases"/>
    <property type="match status" value="1"/>
</dbReference>
<dbReference type="GO" id="GO:0000707">
    <property type="term" value="P:meiotic DNA recombinase assembly"/>
    <property type="evidence" value="ECO:0007669"/>
    <property type="project" value="TreeGrafter"/>
</dbReference>
<keyword evidence="5" id="KW-0234">DNA repair</keyword>
<gene>
    <name evidence="9" type="ORF">QBC38DRAFT_365737</name>
</gene>
<feature type="compositionally biased region" description="Acidic residues" evidence="7">
    <location>
        <begin position="384"/>
        <end position="406"/>
    </location>
</feature>
<dbReference type="GO" id="GO:0008821">
    <property type="term" value="F:crossover junction DNA endonuclease activity"/>
    <property type="evidence" value="ECO:0007669"/>
    <property type="project" value="TreeGrafter"/>
</dbReference>
<dbReference type="PANTHER" id="PTHR46239:SF1">
    <property type="entry name" value="DNA REPAIR PROTEIN RAD51 HOMOLOG 3"/>
    <property type="match status" value="1"/>
</dbReference>
<evidence type="ECO:0000256" key="1">
    <source>
        <dbReference type="ARBA" id="ARBA00004123"/>
    </source>
</evidence>
<reference evidence="9" key="1">
    <citation type="journal article" date="2023" name="Mol. Phylogenet. Evol.">
        <title>Genome-scale phylogeny and comparative genomics of the fungal order Sordariales.</title>
        <authorList>
            <person name="Hensen N."/>
            <person name="Bonometti L."/>
            <person name="Westerberg I."/>
            <person name="Brannstrom I.O."/>
            <person name="Guillou S."/>
            <person name="Cros-Aarteil S."/>
            <person name="Calhoun S."/>
            <person name="Haridas S."/>
            <person name="Kuo A."/>
            <person name="Mondo S."/>
            <person name="Pangilinan J."/>
            <person name="Riley R."/>
            <person name="LaButti K."/>
            <person name="Andreopoulos B."/>
            <person name="Lipzen A."/>
            <person name="Chen C."/>
            <person name="Yan M."/>
            <person name="Daum C."/>
            <person name="Ng V."/>
            <person name="Clum A."/>
            <person name="Steindorff A."/>
            <person name="Ohm R.A."/>
            <person name="Martin F."/>
            <person name="Silar P."/>
            <person name="Natvig D.O."/>
            <person name="Lalanne C."/>
            <person name="Gautier V."/>
            <person name="Ament-Velasquez S.L."/>
            <person name="Kruys A."/>
            <person name="Hutchinson M.I."/>
            <person name="Powell A.J."/>
            <person name="Barry K."/>
            <person name="Miller A.N."/>
            <person name="Grigoriev I.V."/>
            <person name="Debuchy R."/>
            <person name="Gladieux P."/>
            <person name="Hiltunen Thoren M."/>
            <person name="Johannesson H."/>
        </authorList>
    </citation>
    <scope>NUCLEOTIDE SEQUENCE</scope>
    <source>
        <strain evidence="9">CBS 990.96</strain>
    </source>
</reference>
<dbReference type="Pfam" id="PF06745">
    <property type="entry name" value="ATPase"/>
    <property type="match status" value="1"/>
</dbReference>
<accession>A0AAN7BNV3</accession>
<dbReference type="Gene3D" id="3.40.50.300">
    <property type="entry name" value="P-loop containing nucleotide triphosphate hydrolases"/>
    <property type="match status" value="1"/>
</dbReference>
<evidence type="ECO:0000256" key="3">
    <source>
        <dbReference type="ARBA" id="ARBA00022763"/>
    </source>
</evidence>
<name>A0AAN7BNV3_9PEZI</name>
<evidence type="ECO:0000259" key="8">
    <source>
        <dbReference type="PROSITE" id="PS50162"/>
    </source>
</evidence>
<dbReference type="GO" id="GO:0000400">
    <property type="term" value="F:four-way junction DNA binding"/>
    <property type="evidence" value="ECO:0007669"/>
    <property type="project" value="TreeGrafter"/>
</dbReference>
<dbReference type="PANTHER" id="PTHR46239">
    <property type="entry name" value="DNA REPAIR PROTEIN RAD51 HOMOLOG 3 RAD51C"/>
    <property type="match status" value="1"/>
</dbReference>
<keyword evidence="6" id="KW-0539">Nucleus</keyword>
<feature type="region of interest" description="Disordered" evidence="7">
    <location>
        <begin position="324"/>
        <end position="413"/>
    </location>
</feature>
<dbReference type="InterPro" id="IPR027417">
    <property type="entry name" value="P-loop_NTPase"/>
</dbReference>
<evidence type="ECO:0000313" key="9">
    <source>
        <dbReference type="EMBL" id="KAK4226784.1"/>
    </source>
</evidence>
<proteinExistence type="predicted"/>
<keyword evidence="3" id="KW-0227">DNA damage</keyword>
<dbReference type="InterPro" id="IPR014774">
    <property type="entry name" value="KaiC-like_dom"/>
</dbReference>